<protein>
    <submittedName>
        <fullName evidence="4">Barstar family protein</fullName>
    </submittedName>
</protein>
<feature type="domain" description="Barstar (barnase inhibitor)" evidence="3">
    <location>
        <begin position="160"/>
        <end position="206"/>
    </location>
</feature>
<feature type="compositionally biased region" description="Acidic residues" evidence="2">
    <location>
        <begin position="1"/>
        <end position="11"/>
    </location>
</feature>
<comment type="similarity">
    <text evidence="1">Belongs to the barstar family.</text>
</comment>
<dbReference type="InterPro" id="IPR000468">
    <property type="entry name" value="Barstar"/>
</dbReference>
<dbReference type="InterPro" id="IPR035905">
    <property type="entry name" value="Barstar-like_sf"/>
</dbReference>
<evidence type="ECO:0000256" key="2">
    <source>
        <dbReference type="SAM" id="MobiDB-lite"/>
    </source>
</evidence>
<feature type="region of interest" description="Disordered" evidence="2">
    <location>
        <begin position="1"/>
        <end position="42"/>
    </location>
</feature>
<dbReference type="SUPFAM" id="SSF52038">
    <property type="entry name" value="Barstar-related"/>
    <property type="match status" value="1"/>
</dbReference>
<name>A0A541B227_9NOCA</name>
<dbReference type="OrthoDB" id="5184890at2"/>
<dbReference type="Gene3D" id="3.30.370.10">
    <property type="entry name" value="Barstar-like"/>
    <property type="match status" value="1"/>
</dbReference>
<accession>A0A541B227</accession>
<keyword evidence="5" id="KW-1185">Reference proteome</keyword>
<feature type="compositionally biased region" description="Low complexity" evidence="2">
    <location>
        <begin position="82"/>
        <end position="95"/>
    </location>
</feature>
<evidence type="ECO:0000313" key="4">
    <source>
        <dbReference type="EMBL" id="TQF66369.1"/>
    </source>
</evidence>
<dbReference type="RefSeq" id="WP_142101701.1">
    <property type="nucleotide sequence ID" value="NZ_VIGH01000008.1"/>
</dbReference>
<comment type="caution">
    <text evidence="4">The sequence shown here is derived from an EMBL/GenBank/DDBJ whole genome shotgun (WGS) entry which is preliminary data.</text>
</comment>
<gene>
    <name evidence="4" type="ORF">FK531_17845</name>
</gene>
<dbReference type="Pfam" id="PF01337">
    <property type="entry name" value="Barstar"/>
    <property type="match status" value="1"/>
</dbReference>
<dbReference type="AlphaFoldDB" id="A0A541B227"/>
<sequence>MDETPTITDDESPVRPPRHRTSDDSETPTGDPIPRLDDVESDVSADQWIVDAVRDINDAVNALSLPAPQTDDERAPAEETSDAATSTGEAADAAASIDGVDPHEIADDDAPPFWDRLDDVARGRGIADPRFPWLRIHQGRPALHSAIATVLADPTQPPTHVVTIQGARCRSLSEFCSTWGDALEFPRYYGRNIDAFSECFRDLLDLSDGGIGSQFGDRPGRPVERLVICVADAELMLEHEDLTGPEELIELLDQLWSDVAQPRCDLHVVYSPGNDFSREALRQRIGMTGSAAERAASLARRIDVLASLAAALDRRDDLFDAVSGAETNAETLTAVQELLGLSPAGAAAVTSMPVTSFNASHQRGYRRRLDTLRAEHRKLTSAGGQVE</sequence>
<feature type="region of interest" description="Disordered" evidence="2">
    <location>
        <begin position="64"/>
        <end position="95"/>
    </location>
</feature>
<proteinExistence type="inferred from homology"/>
<reference evidence="4 5" key="1">
    <citation type="submission" date="2019-06" db="EMBL/GenBank/DDBJ databases">
        <title>Rhodococcus spaelei sp. nov., isolated from a cave.</title>
        <authorList>
            <person name="Lee S.D."/>
        </authorList>
    </citation>
    <scope>NUCLEOTIDE SEQUENCE [LARGE SCALE GENOMIC DNA]</scope>
    <source>
        <strain evidence="4 5">C9-5</strain>
    </source>
</reference>
<organism evidence="4 5">
    <name type="scientific">Rhodococcus spelaei</name>
    <dbReference type="NCBI Taxonomy" id="2546320"/>
    <lineage>
        <taxon>Bacteria</taxon>
        <taxon>Bacillati</taxon>
        <taxon>Actinomycetota</taxon>
        <taxon>Actinomycetes</taxon>
        <taxon>Mycobacteriales</taxon>
        <taxon>Nocardiaceae</taxon>
        <taxon>Rhodococcus</taxon>
    </lineage>
</organism>
<dbReference type="EMBL" id="VIGH01000008">
    <property type="protein sequence ID" value="TQF66369.1"/>
    <property type="molecule type" value="Genomic_DNA"/>
</dbReference>
<evidence type="ECO:0000313" key="5">
    <source>
        <dbReference type="Proteomes" id="UP000316256"/>
    </source>
</evidence>
<evidence type="ECO:0000256" key="1">
    <source>
        <dbReference type="ARBA" id="ARBA00006845"/>
    </source>
</evidence>
<evidence type="ECO:0000259" key="3">
    <source>
        <dbReference type="Pfam" id="PF01337"/>
    </source>
</evidence>
<dbReference type="Proteomes" id="UP000316256">
    <property type="component" value="Unassembled WGS sequence"/>
</dbReference>